<evidence type="ECO:0000313" key="2">
    <source>
        <dbReference type="EMBL" id="CRK98830.1"/>
    </source>
</evidence>
<dbReference type="Gene3D" id="3.60.10.10">
    <property type="entry name" value="Endonuclease/exonuclease/phosphatase"/>
    <property type="match status" value="1"/>
</dbReference>
<keyword evidence="3" id="KW-1185">Reference proteome</keyword>
<gene>
    <name evidence="2" type="ORF">CLUMA_CG012348</name>
</gene>
<sequence>MMTNKVKETLMVFYQNINGLGKKKDCLKDYSTKSSHDIYILTETKHRPGKIKVFKEDCFPENFRILRTAGFTKKSGNAQGGVLIAAAKTFNLKLNKKLKKKFDTKLVYAHPVCPAPRFQNFFVELSKIKNERQYDNFIIAGDFNYDEFYKYKVSNSSAISIQLSKVIKFENSTGIKMQCGEESLNDNGNMLDMIFCNQDIFVRNEPTVLQKSPQQHKSLIFNFKMERSSQEELLKLSMEKIISSFDIALKELEKCVKFSSAIDTRQMSDPIGPYVMEKLATINKYGTNMETKMETLKSAIRIGTQTNNNHSKSKRQDFDFPSSGRKLEM</sequence>
<protein>
    <submittedName>
        <fullName evidence="2">CLUMA_CG012348, isoform A</fullName>
    </submittedName>
</protein>
<feature type="region of interest" description="Disordered" evidence="1">
    <location>
        <begin position="304"/>
        <end position="329"/>
    </location>
</feature>
<dbReference type="AlphaFoldDB" id="A0A1J1IID8"/>
<dbReference type="Proteomes" id="UP000183832">
    <property type="component" value="Unassembled WGS sequence"/>
</dbReference>
<accession>A0A1J1IID8</accession>
<name>A0A1J1IID8_9DIPT</name>
<dbReference type="InterPro" id="IPR036691">
    <property type="entry name" value="Endo/exonu/phosph_ase_sf"/>
</dbReference>
<dbReference type="EMBL" id="CVRI01000048">
    <property type="protein sequence ID" value="CRK98830.1"/>
    <property type="molecule type" value="Genomic_DNA"/>
</dbReference>
<evidence type="ECO:0000313" key="3">
    <source>
        <dbReference type="Proteomes" id="UP000183832"/>
    </source>
</evidence>
<proteinExistence type="predicted"/>
<dbReference type="SUPFAM" id="SSF56219">
    <property type="entry name" value="DNase I-like"/>
    <property type="match status" value="1"/>
</dbReference>
<evidence type="ECO:0000256" key="1">
    <source>
        <dbReference type="SAM" id="MobiDB-lite"/>
    </source>
</evidence>
<reference evidence="2 3" key="1">
    <citation type="submission" date="2015-04" db="EMBL/GenBank/DDBJ databases">
        <authorList>
            <person name="Syromyatnikov M.Y."/>
            <person name="Popov V.N."/>
        </authorList>
    </citation>
    <scope>NUCLEOTIDE SEQUENCE [LARGE SCALE GENOMIC DNA]</scope>
</reference>
<organism evidence="2 3">
    <name type="scientific">Clunio marinus</name>
    <dbReference type="NCBI Taxonomy" id="568069"/>
    <lineage>
        <taxon>Eukaryota</taxon>
        <taxon>Metazoa</taxon>
        <taxon>Ecdysozoa</taxon>
        <taxon>Arthropoda</taxon>
        <taxon>Hexapoda</taxon>
        <taxon>Insecta</taxon>
        <taxon>Pterygota</taxon>
        <taxon>Neoptera</taxon>
        <taxon>Endopterygota</taxon>
        <taxon>Diptera</taxon>
        <taxon>Nematocera</taxon>
        <taxon>Chironomoidea</taxon>
        <taxon>Chironomidae</taxon>
        <taxon>Clunio</taxon>
    </lineage>
</organism>